<comment type="similarity">
    <text evidence="3 11">Belongs to the TPP enzyme family.</text>
</comment>
<feature type="binding site" evidence="10">
    <location>
        <position position="473"/>
    </location>
    <ligand>
        <name>Mg(2+)</name>
        <dbReference type="ChEBI" id="CHEBI:18420"/>
    </ligand>
</feature>
<keyword evidence="9" id="KW-0456">Lyase</keyword>
<evidence type="ECO:0000256" key="8">
    <source>
        <dbReference type="ARBA" id="ARBA00023052"/>
    </source>
</evidence>
<evidence type="ECO:0000259" key="12">
    <source>
        <dbReference type="Pfam" id="PF00205"/>
    </source>
</evidence>
<dbReference type="FunFam" id="3.40.50.970:FF:000024">
    <property type="entry name" value="Pyruvate decarboxylase isozyme"/>
    <property type="match status" value="1"/>
</dbReference>
<dbReference type="InterPro" id="IPR012110">
    <property type="entry name" value="PDC/IPDC-like"/>
</dbReference>
<dbReference type="EC" id="4.1.1.1" evidence="4"/>
<comment type="cofactor">
    <cofactor evidence="10">
        <name>Mg(2+)</name>
        <dbReference type="ChEBI" id="CHEBI:18420"/>
    </cofactor>
    <text evidence="10">Binds 1 Mg(2+) per subunit.</text>
</comment>
<dbReference type="CDD" id="cd07038">
    <property type="entry name" value="TPP_PYR_PDC_IPDC_like"/>
    <property type="match status" value="1"/>
</dbReference>
<organism evidence="15 16">
    <name type="scientific">Polynucleobacter arcticus</name>
    <dbReference type="NCBI Taxonomy" id="1743165"/>
    <lineage>
        <taxon>Bacteria</taxon>
        <taxon>Pseudomonadati</taxon>
        <taxon>Pseudomonadota</taxon>
        <taxon>Betaproteobacteria</taxon>
        <taxon>Burkholderiales</taxon>
        <taxon>Burkholderiaceae</taxon>
        <taxon>Polynucleobacter</taxon>
    </lineage>
</organism>
<evidence type="ECO:0000256" key="9">
    <source>
        <dbReference type="ARBA" id="ARBA00023239"/>
    </source>
</evidence>
<protein>
    <recommendedName>
        <fullName evidence="4">pyruvate decarboxylase</fullName>
        <ecNumber evidence="4">4.1.1.1</ecNumber>
    </recommendedName>
</protein>
<dbReference type="InterPro" id="IPR011766">
    <property type="entry name" value="TPP_enzyme_TPP-bd"/>
</dbReference>
<comment type="catalytic activity">
    <reaction evidence="1">
        <text>a 2-oxocarboxylate + H(+) = an aldehyde + CO2</text>
        <dbReference type="Rhea" id="RHEA:11628"/>
        <dbReference type="ChEBI" id="CHEBI:15378"/>
        <dbReference type="ChEBI" id="CHEBI:16526"/>
        <dbReference type="ChEBI" id="CHEBI:17478"/>
        <dbReference type="ChEBI" id="CHEBI:35179"/>
        <dbReference type="EC" id="4.1.1.1"/>
    </reaction>
</comment>
<dbReference type="GO" id="GO:0000949">
    <property type="term" value="P:aromatic amino acid family catabolic process to alcohol via Ehrlich pathway"/>
    <property type="evidence" value="ECO:0007669"/>
    <property type="project" value="TreeGrafter"/>
</dbReference>
<reference evidence="15 16" key="1">
    <citation type="submission" date="2018-04" db="EMBL/GenBank/DDBJ databases">
        <title>Polynucleobacter sp. UK-Long2-W17 genome.</title>
        <authorList>
            <person name="Hahn M.W."/>
        </authorList>
    </citation>
    <scope>NUCLEOTIDE SEQUENCE [LARGE SCALE GENOMIC DNA]</scope>
    <source>
        <strain evidence="15 16">UK-Long2-W17</strain>
    </source>
</reference>
<evidence type="ECO:0000313" key="15">
    <source>
        <dbReference type="EMBL" id="QKM60067.1"/>
    </source>
</evidence>
<feature type="binding site" evidence="10">
    <location>
        <position position="444"/>
    </location>
    <ligand>
        <name>Mg(2+)</name>
        <dbReference type="ChEBI" id="CHEBI:18420"/>
    </ligand>
</feature>
<feature type="domain" description="Thiamine pyrophosphate enzyme central" evidence="12">
    <location>
        <begin position="203"/>
        <end position="319"/>
    </location>
</feature>
<dbReference type="SUPFAM" id="SSF52518">
    <property type="entry name" value="Thiamin diphosphate-binding fold (THDP-binding)"/>
    <property type="match status" value="2"/>
</dbReference>
<keyword evidence="7 10" id="KW-0460">Magnesium</keyword>
<dbReference type="PIRSF" id="PIRSF036565">
    <property type="entry name" value="Pyruvt_ip_decrb"/>
    <property type="match status" value="1"/>
</dbReference>
<evidence type="ECO:0000256" key="2">
    <source>
        <dbReference type="ARBA" id="ARBA00001964"/>
    </source>
</evidence>
<feature type="domain" description="Thiamine pyrophosphate enzyme N-terminal TPP-binding" evidence="14">
    <location>
        <begin position="8"/>
        <end position="120"/>
    </location>
</feature>
<dbReference type="EMBL" id="CP028940">
    <property type="protein sequence ID" value="QKM60067.1"/>
    <property type="molecule type" value="Genomic_DNA"/>
</dbReference>
<dbReference type="InterPro" id="IPR047213">
    <property type="entry name" value="TPP_PYR_PDC_IPDC-like"/>
</dbReference>
<keyword evidence="5 10" id="KW-0479">Metal-binding</keyword>
<name>A0A6M9PMR0_9BURK</name>
<evidence type="ECO:0000256" key="10">
    <source>
        <dbReference type="PIRSR" id="PIRSR036565-2"/>
    </source>
</evidence>
<dbReference type="SUPFAM" id="SSF52467">
    <property type="entry name" value="DHS-like NAD/FAD-binding domain"/>
    <property type="match status" value="1"/>
</dbReference>
<keyword evidence="15" id="KW-0670">Pyruvate</keyword>
<keyword evidence="16" id="KW-1185">Reference proteome</keyword>
<keyword evidence="8 11" id="KW-0786">Thiamine pyrophosphate</keyword>
<evidence type="ECO:0000256" key="5">
    <source>
        <dbReference type="ARBA" id="ARBA00022723"/>
    </source>
</evidence>
<dbReference type="InterPro" id="IPR029035">
    <property type="entry name" value="DHS-like_NAD/FAD-binding_dom"/>
</dbReference>
<evidence type="ECO:0000256" key="7">
    <source>
        <dbReference type="ARBA" id="ARBA00022842"/>
    </source>
</evidence>
<dbReference type="Proteomes" id="UP000501090">
    <property type="component" value="Chromosome"/>
</dbReference>
<proteinExistence type="inferred from homology"/>
<dbReference type="Gene3D" id="3.40.50.970">
    <property type="match status" value="2"/>
</dbReference>
<evidence type="ECO:0000256" key="1">
    <source>
        <dbReference type="ARBA" id="ARBA00001041"/>
    </source>
</evidence>
<dbReference type="GO" id="GO:0005829">
    <property type="term" value="C:cytosol"/>
    <property type="evidence" value="ECO:0007669"/>
    <property type="project" value="TreeGrafter"/>
</dbReference>
<evidence type="ECO:0000256" key="6">
    <source>
        <dbReference type="ARBA" id="ARBA00022793"/>
    </source>
</evidence>
<keyword evidence="6" id="KW-0210">Decarboxylase</keyword>
<evidence type="ECO:0000256" key="3">
    <source>
        <dbReference type="ARBA" id="ARBA00007812"/>
    </source>
</evidence>
<evidence type="ECO:0000313" key="16">
    <source>
        <dbReference type="Proteomes" id="UP000501090"/>
    </source>
</evidence>
<dbReference type="CDD" id="cd02005">
    <property type="entry name" value="TPP_PDC_IPDC"/>
    <property type="match status" value="1"/>
</dbReference>
<evidence type="ECO:0000259" key="13">
    <source>
        <dbReference type="Pfam" id="PF02775"/>
    </source>
</evidence>
<dbReference type="GO" id="GO:0004737">
    <property type="term" value="F:pyruvate decarboxylase activity"/>
    <property type="evidence" value="ECO:0007669"/>
    <property type="project" value="UniProtKB-EC"/>
</dbReference>
<dbReference type="InterPro" id="IPR029061">
    <property type="entry name" value="THDP-binding"/>
</dbReference>
<sequence>MNDVKQVTVGSYLGQRLVEAGLKYFFTVPGDFTLVLLDQLIATPGLRMISCCNELNAGYAADGYARTAGFSAAVVTYTVGGLSLINAVAGAYGDDLSLLAVSGGPNSNDQQDHHRIHHTIGELDLYQAERCFATVVAAVFNIRHLDDAARMIDEAIVTCLTKKKPVYLEIACNLTGLKIPAPTSMLFPIPAAKSDPGALAAAVDAAVQRINAAVKPALVVGVKVRPAQAGNASLGLANAMDCAVATTPDAKGIFSEDHPHFIGTYWSEVSSPNCSEIIESSDCQVLIGVQQTDYTTTGWTALYKMDSAINIGIDQVSMPEGVFSQVYMAEFLEALAVKVSKKDASMLEFQRYQEPIAPVAIAATADVLNLRELKRQIQGMINSETSLLVDTGDSWFNGQKIHLPKGASYHVQMQYGSIGWSAGATLGVALASKPDRRVITLIGDGSFQMTAQELSTMIRYQVNPIIFLMNNGGYTIEVELHDGPYNQIKNWDYAGLINVFNANDGKGLGIKVRTAGDLTAAINQAIKHEGGPVLIECPLLRDDCSKELAEWGSHVSKANARV</sequence>
<dbReference type="Pfam" id="PF02775">
    <property type="entry name" value="TPP_enzyme_C"/>
    <property type="match status" value="1"/>
</dbReference>
<dbReference type="Gene3D" id="3.40.50.1220">
    <property type="entry name" value="TPP-binding domain"/>
    <property type="match status" value="1"/>
</dbReference>
<dbReference type="Pfam" id="PF02776">
    <property type="entry name" value="TPP_enzyme_N"/>
    <property type="match status" value="1"/>
</dbReference>
<dbReference type="PANTHER" id="PTHR43452:SF1">
    <property type="entry name" value="PYRUVATE DECARBOXYLASE C186.09-RELATED"/>
    <property type="match status" value="1"/>
</dbReference>
<dbReference type="InterPro" id="IPR012000">
    <property type="entry name" value="Thiamin_PyroP_enz_cen_dom"/>
</dbReference>
<dbReference type="FunFam" id="3.40.50.1220:FF:000009">
    <property type="entry name" value="Pyruvate decarboxylase 1"/>
    <property type="match status" value="1"/>
</dbReference>
<dbReference type="GO" id="GO:0000287">
    <property type="term" value="F:magnesium ion binding"/>
    <property type="evidence" value="ECO:0007669"/>
    <property type="project" value="InterPro"/>
</dbReference>
<evidence type="ECO:0000259" key="14">
    <source>
        <dbReference type="Pfam" id="PF02776"/>
    </source>
</evidence>
<dbReference type="PANTHER" id="PTHR43452">
    <property type="entry name" value="PYRUVATE DECARBOXYLASE"/>
    <property type="match status" value="1"/>
</dbReference>
<comment type="cofactor">
    <cofactor evidence="2">
        <name>thiamine diphosphate</name>
        <dbReference type="ChEBI" id="CHEBI:58937"/>
    </cofactor>
</comment>
<accession>A0A6M9PMR0</accession>
<evidence type="ECO:0000256" key="11">
    <source>
        <dbReference type="RuleBase" id="RU362132"/>
    </source>
</evidence>
<dbReference type="RefSeq" id="WP_173959838.1">
    <property type="nucleotide sequence ID" value="NZ_CBCSCC010000012.1"/>
</dbReference>
<dbReference type="KEGG" id="pard:DN92_02890"/>
<dbReference type="GO" id="GO:0030976">
    <property type="term" value="F:thiamine pyrophosphate binding"/>
    <property type="evidence" value="ECO:0007669"/>
    <property type="project" value="InterPro"/>
</dbReference>
<dbReference type="Pfam" id="PF00205">
    <property type="entry name" value="TPP_enzyme_M"/>
    <property type="match status" value="1"/>
</dbReference>
<feature type="binding site" evidence="10">
    <location>
        <position position="471"/>
    </location>
    <ligand>
        <name>Mg(2+)</name>
        <dbReference type="ChEBI" id="CHEBI:18420"/>
    </ligand>
</feature>
<evidence type="ECO:0000256" key="4">
    <source>
        <dbReference type="ARBA" id="ARBA00013202"/>
    </source>
</evidence>
<dbReference type="InterPro" id="IPR047214">
    <property type="entry name" value="TPP_PDC_IPDC"/>
</dbReference>
<dbReference type="AlphaFoldDB" id="A0A6M9PMR0"/>
<feature type="domain" description="Thiamine pyrophosphate enzyme TPP-binding" evidence="13">
    <location>
        <begin position="401"/>
        <end position="537"/>
    </location>
</feature>
<dbReference type="InterPro" id="IPR012001">
    <property type="entry name" value="Thiamin_PyroP_enz_TPP-bd_dom"/>
</dbReference>
<gene>
    <name evidence="15" type="ORF">DN92_02890</name>
</gene>